<feature type="non-terminal residue" evidence="1">
    <location>
        <position position="1"/>
    </location>
</feature>
<reference evidence="1 2" key="1">
    <citation type="submission" date="2023-03" db="EMBL/GenBank/DDBJ databases">
        <title>High-quality genome of Scylla paramamosain provides insights in environmental adaptation.</title>
        <authorList>
            <person name="Zhang L."/>
        </authorList>
    </citation>
    <scope>NUCLEOTIDE SEQUENCE [LARGE SCALE GENOMIC DNA]</scope>
    <source>
        <strain evidence="1">LZ_2023a</strain>
        <tissue evidence="1">Muscle</tissue>
    </source>
</reference>
<evidence type="ECO:0000313" key="1">
    <source>
        <dbReference type="EMBL" id="KAK8371951.1"/>
    </source>
</evidence>
<keyword evidence="2" id="KW-1185">Reference proteome</keyword>
<dbReference type="EMBL" id="JARAKH010006391">
    <property type="protein sequence ID" value="KAK8371951.1"/>
    <property type="molecule type" value="Genomic_DNA"/>
</dbReference>
<protein>
    <recommendedName>
        <fullName evidence="3">DDE Tnp4 domain-containing protein</fullName>
    </recommendedName>
</protein>
<gene>
    <name evidence="1" type="ORF">O3P69_016294</name>
</gene>
<accession>A0AAW0SAP8</accession>
<comment type="caution">
    <text evidence="1">The sequence shown here is derived from an EMBL/GenBank/DDBJ whole genome shotgun (WGS) entry which is preliminary data.</text>
</comment>
<sequence>TYASKCQQGLQVCVCTVLSVKSVQEIKMPPTHLDQRRTAHQFFRIKNFLRVIGAIDGTHIAIKARRVDEALYFNWKRFPGPMQASIARCLHSFLLSTAPRFYTTSTKVKASVSTSNKSPPTALVAHDPSRLTSTPLLCGMLLVCVSCSLNRHHFGLITLSLATVMRRRSAGHRNCDGVQMADTGDKRGPSLAL</sequence>
<dbReference type="Proteomes" id="UP001487740">
    <property type="component" value="Unassembled WGS sequence"/>
</dbReference>
<evidence type="ECO:0008006" key="3">
    <source>
        <dbReference type="Google" id="ProtNLM"/>
    </source>
</evidence>
<organism evidence="1 2">
    <name type="scientific">Scylla paramamosain</name>
    <name type="common">Mud crab</name>
    <dbReference type="NCBI Taxonomy" id="85552"/>
    <lineage>
        <taxon>Eukaryota</taxon>
        <taxon>Metazoa</taxon>
        <taxon>Ecdysozoa</taxon>
        <taxon>Arthropoda</taxon>
        <taxon>Crustacea</taxon>
        <taxon>Multicrustacea</taxon>
        <taxon>Malacostraca</taxon>
        <taxon>Eumalacostraca</taxon>
        <taxon>Eucarida</taxon>
        <taxon>Decapoda</taxon>
        <taxon>Pleocyemata</taxon>
        <taxon>Brachyura</taxon>
        <taxon>Eubrachyura</taxon>
        <taxon>Portunoidea</taxon>
        <taxon>Portunidae</taxon>
        <taxon>Portuninae</taxon>
        <taxon>Scylla</taxon>
    </lineage>
</organism>
<proteinExistence type="predicted"/>
<name>A0AAW0SAP8_SCYPA</name>
<evidence type="ECO:0000313" key="2">
    <source>
        <dbReference type="Proteomes" id="UP001487740"/>
    </source>
</evidence>
<dbReference type="AlphaFoldDB" id="A0AAW0SAP8"/>